<protein>
    <submittedName>
        <fullName evidence="2">Uncharacterized protein</fullName>
    </submittedName>
</protein>
<proteinExistence type="predicted"/>
<evidence type="ECO:0000313" key="3">
    <source>
        <dbReference type="Proteomes" id="UP000320672"/>
    </source>
</evidence>
<keyword evidence="3" id="KW-1185">Reference proteome</keyword>
<feature type="compositionally biased region" description="Pro residues" evidence="1">
    <location>
        <begin position="1"/>
        <end position="12"/>
    </location>
</feature>
<dbReference type="Pfam" id="PF20678">
    <property type="entry name" value="HV_Gp350_C-term"/>
    <property type="match status" value="1"/>
</dbReference>
<reference evidence="2 3" key="1">
    <citation type="submission" date="2019-02" db="EMBL/GenBank/DDBJ databases">
        <title>Deep-cultivation of Planctomycetes and their phenomic and genomic characterization uncovers novel biology.</title>
        <authorList>
            <person name="Wiegand S."/>
            <person name="Jogler M."/>
            <person name="Boedeker C."/>
            <person name="Pinto D."/>
            <person name="Vollmers J."/>
            <person name="Rivas-Marin E."/>
            <person name="Kohn T."/>
            <person name="Peeters S.H."/>
            <person name="Heuer A."/>
            <person name="Rast P."/>
            <person name="Oberbeckmann S."/>
            <person name="Bunk B."/>
            <person name="Jeske O."/>
            <person name="Meyerdierks A."/>
            <person name="Storesund J.E."/>
            <person name="Kallscheuer N."/>
            <person name="Luecker S."/>
            <person name="Lage O.M."/>
            <person name="Pohl T."/>
            <person name="Merkel B.J."/>
            <person name="Hornburger P."/>
            <person name="Mueller R.-W."/>
            <person name="Bruemmer F."/>
            <person name="Labrenz M."/>
            <person name="Spormann A.M."/>
            <person name="Op den Camp H."/>
            <person name="Overmann J."/>
            <person name="Amann R."/>
            <person name="Jetten M.S.M."/>
            <person name="Mascher T."/>
            <person name="Medema M.H."/>
            <person name="Devos D.P."/>
            <person name="Kaster A.-K."/>
            <person name="Ovreas L."/>
            <person name="Rohde M."/>
            <person name="Galperin M.Y."/>
            <person name="Jogler C."/>
        </authorList>
    </citation>
    <scope>NUCLEOTIDE SEQUENCE [LARGE SCALE GENOMIC DNA]</scope>
    <source>
        <strain evidence="2 3">FF011L</strain>
    </source>
</reference>
<gene>
    <name evidence="2" type="ORF">FF011L_35160</name>
</gene>
<evidence type="ECO:0000256" key="1">
    <source>
        <dbReference type="SAM" id="MobiDB-lite"/>
    </source>
</evidence>
<feature type="region of interest" description="Disordered" evidence="1">
    <location>
        <begin position="1"/>
        <end position="87"/>
    </location>
</feature>
<dbReference type="AlphaFoldDB" id="A0A517MIL7"/>
<sequence>MSPTSHLPPPTSQLPTPNSQLPTPNSQLPTPNSQLPTPNSQLPTPNSQLPTPNSQLPTPNSQLPTPNSQLPTPNSFQSAQWESTPHFRHSKAAAKRYCPQGFVGENWIGLTRNYKAIRHQRLFWRMLNNWTIKFPLQPLFRRLGLFTPLELVRDTAEIPIGRRR</sequence>
<dbReference type="KEGG" id="rml:FF011L_35160"/>
<name>A0A517MIL7_9BACT</name>
<feature type="compositionally biased region" description="Polar residues" evidence="1">
    <location>
        <begin position="13"/>
        <end position="83"/>
    </location>
</feature>
<dbReference type="EMBL" id="CP036262">
    <property type="protein sequence ID" value="QDS94735.1"/>
    <property type="molecule type" value="Genomic_DNA"/>
</dbReference>
<dbReference type="Proteomes" id="UP000320672">
    <property type="component" value="Chromosome"/>
</dbReference>
<accession>A0A517MIL7</accession>
<organism evidence="2 3">
    <name type="scientific">Roseimaritima multifibrata</name>
    <dbReference type="NCBI Taxonomy" id="1930274"/>
    <lineage>
        <taxon>Bacteria</taxon>
        <taxon>Pseudomonadati</taxon>
        <taxon>Planctomycetota</taxon>
        <taxon>Planctomycetia</taxon>
        <taxon>Pirellulales</taxon>
        <taxon>Pirellulaceae</taxon>
        <taxon>Roseimaritima</taxon>
    </lineage>
</organism>
<evidence type="ECO:0000313" key="2">
    <source>
        <dbReference type="EMBL" id="QDS94735.1"/>
    </source>
</evidence>
<dbReference type="RefSeq" id="WP_391560877.1">
    <property type="nucleotide sequence ID" value="NZ_CP036262.1"/>
</dbReference>